<organism evidence="2 3">
    <name type="scientific">Solanum commersonii</name>
    <name type="common">Commerson's wild potato</name>
    <name type="synonym">Commerson's nightshade</name>
    <dbReference type="NCBI Taxonomy" id="4109"/>
    <lineage>
        <taxon>Eukaryota</taxon>
        <taxon>Viridiplantae</taxon>
        <taxon>Streptophyta</taxon>
        <taxon>Embryophyta</taxon>
        <taxon>Tracheophyta</taxon>
        <taxon>Spermatophyta</taxon>
        <taxon>Magnoliopsida</taxon>
        <taxon>eudicotyledons</taxon>
        <taxon>Gunneridae</taxon>
        <taxon>Pentapetalae</taxon>
        <taxon>asterids</taxon>
        <taxon>lamiids</taxon>
        <taxon>Solanales</taxon>
        <taxon>Solanaceae</taxon>
        <taxon>Solanoideae</taxon>
        <taxon>Solaneae</taxon>
        <taxon>Solanum</taxon>
    </lineage>
</organism>
<comment type="caution">
    <text evidence="2">The sequence shown here is derived from an EMBL/GenBank/DDBJ whole genome shotgun (WGS) entry which is preliminary data.</text>
</comment>
<protein>
    <submittedName>
        <fullName evidence="2">Uncharacterized protein</fullName>
    </submittedName>
</protein>
<dbReference type="AlphaFoldDB" id="A0A9J5XNR2"/>
<keyword evidence="1" id="KW-1133">Transmembrane helix</keyword>
<evidence type="ECO:0000256" key="1">
    <source>
        <dbReference type="SAM" id="Phobius"/>
    </source>
</evidence>
<evidence type="ECO:0000313" key="3">
    <source>
        <dbReference type="Proteomes" id="UP000824120"/>
    </source>
</evidence>
<feature type="transmembrane region" description="Helical" evidence="1">
    <location>
        <begin position="71"/>
        <end position="90"/>
    </location>
</feature>
<accession>A0A9J5XNR2</accession>
<dbReference type="Proteomes" id="UP000824120">
    <property type="component" value="Chromosome 9"/>
</dbReference>
<keyword evidence="1" id="KW-0472">Membrane</keyword>
<evidence type="ECO:0000313" key="2">
    <source>
        <dbReference type="EMBL" id="KAG5588662.1"/>
    </source>
</evidence>
<name>A0A9J5XNR2_SOLCO</name>
<keyword evidence="3" id="KW-1185">Reference proteome</keyword>
<proteinExistence type="predicted"/>
<keyword evidence="1" id="KW-0812">Transmembrane</keyword>
<dbReference type="EMBL" id="JACXVP010000009">
    <property type="protein sequence ID" value="KAG5588662.1"/>
    <property type="molecule type" value="Genomic_DNA"/>
</dbReference>
<gene>
    <name evidence="2" type="ORF">H5410_049096</name>
</gene>
<reference evidence="2 3" key="1">
    <citation type="submission" date="2020-09" db="EMBL/GenBank/DDBJ databases">
        <title>De no assembly of potato wild relative species, Solanum commersonii.</title>
        <authorList>
            <person name="Cho K."/>
        </authorList>
    </citation>
    <scope>NUCLEOTIDE SEQUENCE [LARGE SCALE GENOMIC DNA]</scope>
    <source>
        <strain evidence="2">LZ3.2</strain>
        <tissue evidence="2">Leaf</tissue>
    </source>
</reference>
<sequence>MHIYTHERISRGANLSNLISLTLVKLCNPQGVILGWTVTCGSLFVWSTHIDSNHPLCILMLLMPVTIDMEIMYALCALSIGVSTGCFIVVNNDVAVIIVEGVLVADGGVGKEVVASVGKEDAIGARKKDALLLVLGKKLLRVDETNYCGLIGR</sequence>